<proteinExistence type="predicted"/>
<reference evidence="2" key="1">
    <citation type="submission" date="2023-06" db="EMBL/GenBank/DDBJ databases">
        <title>Male Hemibagrus guttatus genome.</title>
        <authorList>
            <person name="Bian C."/>
        </authorList>
    </citation>
    <scope>NUCLEOTIDE SEQUENCE</scope>
    <source>
        <strain evidence="2">Male_cb2023</strain>
        <tissue evidence="2">Muscle</tissue>
    </source>
</reference>
<protein>
    <submittedName>
        <fullName evidence="2">Uncharacterized protein</fullName>
    </submittedName>
</protein>
<evidence type="ECO:0000313" key="3">
    <source>
        <dbReference type="Proteomes" id="UP001274896"/>
    </source>
</evidence>
<organism evidence="2 3">
    <name type="scientific">Hemibagrus guttatus</name>
    <dbReference type="NCBI Taxonomy" id="175788"/>
    <lineage>
        <taxon>Eukaryota</taxon>
        <taxon>Metazoa</taxon>
        <taxon>Chordata</taxon>
        <taxon>Craniata</taxon>
        <taxon>Vertebrata</taxon>
        <taxon>Euteleostomi</taxon>
        <taxon>Actinopterygii</taxon>
        <taxon>Neopterygii</taxon>
        <taxon>Teleostei</taxon>
        <taxon>Ostariophysi</taxon>
        <taxon>Siluriformes</taxon>
        <taxon>Bagridae</taxon>
        <taxon>Hemibagrus</taxon>
    </lineage>
</organism>
<keyword evidence="3" id="KW-1185">Reference proteome</keyword>
<dbReference type="EMBL" id="JAUCMX010000029">
    <property type="protein sequence ID" value="KAK3507254.1"/>
    <property type="molecule type" value="Genomic_DNA"/>
</dbReference>
<evidence type="ECO:0000256" key="1">
    <source>
        <dbReference type="SAM" id="MobiDB-lite"/>
    </source>
</evidence>
<accession>A0AAE0UHR9</accession>
<sequence length="97" mass="10499">MRRLEEGHMEGGADVVRRREPKQIRHQIDLADDLEGADELGAEFAAGQLETQVPGGQPDLLPHLIGGVRASTPVGLDPLPPYCPLQSHMGPFPDLLT</sequence>
<dbReference type="Proteomes" id="UP001274896">
    <property type="component" value="Unassembled WGS sequence"/>
</dbReference>
<evidence type="ECO:0000313" key="2">
    <source>
        <dbReference type="EMBL" id="KAK3507254.1"/>
    </source>
</evidence>
<dbReference type="AlphaFoldDB" id="A0AAE0UHR9"/>
<gene>
    <name evidence="2" type="ORF">QTP70_012324</name>
</gene>
<comment type="caution">
    <text evidence="2">The sequence shown here is derived from an EMBL/GenBank/DDBJ whole genome shotgun (WGS) entry which is preliminary data.</text>
</comment>
<feature type="region of interest" description="Disordered" evidence="1">
    <location>
        <begin position="1"/>
        <end position="20"/>
    </location>
</feature>
<name>A0AAE0UHR9_9TELE</name>